<protein>
    <submittedName>
        <fullName evidence="1">BNR repeat-containing protein</fullName>
    </submittedName>
</protein>
<reference evidence="1 2" key="1">
    <citation type="submission" date="2022-01" db="EMBL/GenBank/DDBJ databases">
        <title>Lysobacter chinensis sp. nov., a bacterium isolated from cow dung compost.</title>
        <authorList>
            <person name="Liu Y."/>
        </authorList>
    </citation>
    <scope>NUCLEOTIDE SEQUENCE [LARGE SCALE GENOMIC DNA]</scope>
    <source>
        <strain evidence="1 2">TLK-CK17</strain>
    </source>
</reference>
<name>A0ABS9HQW2_9GAMM</name>
<sequence>MFQLGGSGSGDWHFYEYGATGWKYVGMLFSRLGSYAGKGRRCAYPNPFRYDRNGRLHVTWSWREDGTGLNGNHDLGYAYATAHTALTNAANSHSGGTIVRTGTLRAHADGMLGAGDVIVVDTATLQLSHGTSHDYLADDAILVADATASEDLAFTGTGTVGALSLNGGASFVAPGSWGALGSDAVNASARFAGTGLLRVLGGE</sequence>
<dbReference type="Pfam" id="PF15892">
    <property type="entry name" value="BNR_4"/>
    <property type="match status" value="1"/>
</dbReference>
<reference evidence="2" key="2">
    <citation type="submission" date="2022-01" db="EMBL/GenBank/DDBJ databases">
        <title>Lysobacter chinensis sp. nov., a bacterium isolated from cow dung compost.</title>
        <authorList>
            <person name="Zhou L.Y."/>
        </authorList>
    </citation>
    <scope>NUCLEOTIDE SEQUENCE [LARGE SCALE GENOMIC DNA]</scope>
    <source>
        <strain evidence="2">TLK-CK17</strain>
    </source>
</reference>
<dbReference type="Proteomes" id="UP001430796">
    <property type="component" value="Unassembled WGS sequence"/>
</dbReference>
<evidence type="ECO:0000313" key="2">
    <source>
        <dbReference type="Proteomes" id="UP001430796"/>
    </source>
</evidence>
<evidence type="ECO:0000313" key="1">
    <source>
        <dbReference type="EMBL" id="MCF7220770.1"/>
    </source>
</evidence>
<keyword evidence="2" id="KW-1185">Reference proteome</keyword>
<reference evidence="1 2" key="3">
    <citation type="submission" date="2022-01" db="EMBL/GenBank/DDBJ databases">
        <authorList>
            <person name="Zhou L.Y."/>
        </authorList>
    </citation>
    <scope>NUCLEOTIDE SEQUENCE [LARGE SCALE GENOMIC DNA]</scope>
    <source>
        <strain evidence="1 2">TLK-CK17</strain>
    </source>
</reference>
<comment type="caution">
    <text evidence="1">The sequence shown here is derived from an EMBL/GenBank/DDBJ whole genome shotgun (WGS) entry which is preliminary data.</text>
</comment>
<proteinExistence type="predicted"/>
<organism evidence="1 2">
    <name type="scientific">Marilutibacter chinensis</name>
    <dbReference type="NCBI Taxonomy" id="2912247"/>
    <lineage>
        <taxon>Bacteria</taxon>
        <taxon>Pseudomonadati</taxon>
        <taxon>Pseudomonadota</taxon>
        <taxon>Gammaproteobacteria</taxon>
        <taxon>Lysobacterales</taxon>
        <taxon>Lysobacteraceae</taxon>
        <taxon>Marilutibacter</taxon>
    </lineage>
</organism>
<dbReference type="EMBL" id="JAKJPO010000001">
    <property type="protein sequence ID" value="MCF7220770.1"/>
    <property type="molecule type" value="Genomic_DNA"/>
</dbReference>
<accession>A0ABS9HQW2</accession>
<gene>
    <name evidence="1" type="ORF">L3V18_03050</name>
</gene>